<dbReference type="Pfam" id="PF04542">
    <property type="entry name" value="Sigma70_r2"/>
    <property type="match status" value="1"/>
</dbReference>
<dbReference type="SUPFAM" id="SSF88659">
    <property type="entry name" value="Sigma3 and sigma4 domains of RNA polymerase sigma factors"/>
    <property type="match status" value="1"/>
</dbReference>
<dbReference type="SUPFAM" id="SSF88946">
    <property type="entry name" value="Sigma2 domain of RNA polymerase sigma factors"/>
    <property type="match status" value="1"/>
</dbReference>
<reference evidence="8" key="1">
    <citation type="journal article" date="2014" name="Int. J. Syst. Evol. Microbiol.">
        <title>Complete genome sequence of Corynebacterium casei LMG S-19264T (=DSM 44701T), isolated from a smear-ripened cheese.</title>
        <authorList>
            <consortium name="US DOE Joint Genome Institute (JGI-PGF)"/>
            <person name="Walter F."/>
            <person name="Albersmeier A."/>
            <person name="Kalinowski J."/>
            <person name="Ruckert C."/>
        </authorList>
    </citation>
    <scope>NUCLEOTIDE SEQUENCE</scope>
    <source>
        <strain evidence="8">CGMCC 1.15448</strain>
    </source>
</reference>
<keyword evidence="4" id="KW-0238">DNA-binding</keyword>
<dbReference type="Gene3D" id="1.10.1740.10">
    <property type="match status" value="1"/>
</dbReference>
<dbReference type="GO" id="GO:0006352">
    <property type="term" value="P:DNA-templated transcription initiation"/>
    <property type="evidence" value="ECO:0007669"/>
    <property type="project" value="InterPro"/>
</dbReference>
<dbReference type="InterPro" id="IPR013325">
    <property type="entry name" value="RNA_pol_sigma_r2"/>
</dbReference>
<keyword evidence="9" id="KW-1185">Reference proteome</keyword>
<dbReference type="GO" id="GO:0016987">
    <property type="term" value="F:sigma factor activity"/>
    <property type="evidence" value="ECO:0007669"/>
    <property type="project" value="UniProtKB-KW"/>
</dbReference>
<dbReference type="EMBL" id="BMJC01000004">
    <property type="protein sequence ID" value="GGB08787.1"/>
    <property type="molecule type" value="Genomic_DNA"/>
</dbReference>
<keyword evidence="3" id="KW-0731">Sigma factor</keyword>
<evidence type="ECO:0000256" key="1">
    <source>
        <dbReference type="ARBA" id="ARBA00010641"/>
    </source>
</evidence>
<dbReference type="InterPro" id="IPR013324">
    <property type="entry name" value="RNA_pol_sigma_r3/r4-like"/>
</dbReference>
<gene>
    <name evidence="8" type="ORF">GCM10011511_35350</name>
</gene>
<organism evidence="8 9">
    <name type="scientific">Puia dinghuensis</name>
    <dbReference type="NCBI Taxonomy" id="1792502"/>
    <lineage>
        <taxon>Bacteria</taxon>
        <taxon>Pseudomonadati</taxon>
        <taxon>Bacteroidota</taxon>
        <taxon>Chitinophagia</taxon>
        <taxon>Chitinophagales</taxon>
        <taxon>Chitinophagaceae</taxon>
        <taxon>Puia</taxon>
    </lineage>
</organism>
<sequence length="184" mass="21089">MPSAAGKNIASVVSRFGKRLLSFIRQRVGNEADAKDILQDVWYQLTTTVDTEPIEQMSGWLFAVARNKIIDRYRKKKPESLDFLLDTDSDGSASDLAGILLDNSQNPETVNLRALFWKTLQEALDELPEEQRAVFVWNELGDLSFKEIAELTGEKVNTLISRKRYAVLHLRERLLTLYHEIIEH</sequence>
<evidence type="ECO:0000256" key="2">
    <source>
        <dbReference type="ARBA" id="ARBA00023015"/>
    </source>
</evidence>
<feature type="domain" description="RNA polymerase sigma-70 region 2" evidence="6">
    <location>
        <begin position="13"/>
        <end position="77"/>
    </location>
</feature>
<proteinExistence type="inferred from homology"/>
<evidence type="ECO:0000256" key="5">
    <source>
        <dbReference type="ARBA" id="ARBA00023163"/>
    </source>
</evidence>
<protein>
    <submittedName>
        <fullName evidence="8">RNA polymerase subunit sigma-24</fullName>
    </submittedName>
</protein>
<dbReference type="InterPro" id="IPR007627">
    <property type="entry name" value="RNA_pol_sigma70_r2"/>
</dbReference>
<dbReference type="PANTHER" id="PTHR43133">
    <property type="entry name" value="RNA POLYMERASE ECF-TYPE SIGMA FACTO"/>
    <property type="match status" value="1"/>
</dbReference>
<dbReference type="Gene3D" id="1.10.10.10">
    <property type="entry name" value="Winged helix-like DNA-binding domain superfamily/Winged helix DNA-binding domain"/>
    <property type="match status" value="1"/>
</dbReference>
<dbReference type="CDD" id="cd06171">
    <property type="entry name" value="Sigma70_r4"/>
    <property type="match status" value="1"/>
</dbReference>
<comment type="similarity">
    <text evidence="1">Belongs to the sigma-70 factor family. ECF subfamily.</text>
</comment>
<dbReference type="InterPro" id="IPR014284">
    <property type="entry name" value="RNA_pol_sigma-70_dom"/>
</dbReference>
<feature type="domain" description="RNA polymerase sigma factor 70 region 4 type 2" evidence="7">
    <location>
        <begin position="120"/>
        <end position="159"/>
    </location>
</feature>
<dbReference type="InterPro" id="IPR036388">
    <property type="entry name" value="WH-like_DNA-bd_sf"/>
</dbReference>
<evidence type="ECO:0000259" key="6">
    <source>
        <dbReference type="Pfam" id="PF04542"/>
    </source>
</evidence>
<dbReference type="Pfam" id="PF08281">
    <property type="entry name" value="Sigma70_r4_2"/>
    <property type="match status" value="1"/>
</dbReference>
<dbReference type="PANTHER" id="PTHR43133:SF8">
    <property type="entry name" value="RNA POLYMERASE SIGMA FACTOR HI_1459-RELATED"/>
    <property type="match status" value="1"/>
</dbReference>
<dbReference type="GO" id="GO:0003677">
    <property type="term" value="F:DNA binding"/>
    <property type="evidence" value="ECO:0007669"/>
    <property type="project" value="UniProtKB-KW"/>
</dbReference>
<accession>A0A8J2UF11</accession>
<name>A0A8J2UF11_9BACT</name>
<evidence type="ECO:0000256" key="3">
    <source>
        <dbReference type="ARBA" id="ARBA00023082"/>
    </source>
</evidence>
<evidence type="ECO:0000313" key="9">
    <source>
        <dbReference type="Proteomes" id="UP000607559"/>
    </source>
</evidence>
<dbReference type="InterPro" id="IPR039425">
    <property type="entry name" value="RNA_pol_sigma-70-like"/>
</dbReference>
<dbReference type="InterPro" id="IPR013249">
    <property type="entry name" value="RNA_pol_sigma70_r4_t2"/>
</dbReference>
<comment type="caution">
    <text evidence="8">The sequence shown here is derived from an EMBL/GenBank/DDBJ whole genome shotgun (WGS) entry which is preliminary data.</text>
</comment>
<dbReference type="Proteomes" id="UP000607559">
    <property type="component" value="Unassembled WGS sequence"/>
</dbReference>
<dbReference type="NCBIfam" id="TIGR02937">
    <property type="entry name" value="sigma70-ECF"/>
    <property type="match status" value="1"/>
</dbReference>
<reference evidence="8" key="2">
    <citation type="submission" date="2020-09" db="EMBL/GenBank/DDBJ databases">
        <authorList>
            <person name="Sun Q."/>
            <person name="Zhou Y."/>
        </authorList>
    </citation>
    <scope>NUCLEOTIDE SEQUENCE</scope>
    <source>
        <strain evidence="8">CGMCC 1.15448</strain>
    </source>
</reference>
<evidence type="ECO:0000313" key="8">
    <source>
        <dbReference type="EMBL" id="GGB08787.1"/>
    </source>
</evidence>
<evidence type="ECO:0000259" key="7">
    <source>
        <dbReference type="Pfam" id="PF08281"/>
    </source>
</evidence>
<evidence type="ECO:0000256" key="4">
    <source>
        <dbReference type="ARBA" id="ARBA00023125"/>
    </source>
</evidence>
<keyword evidence="2" id="KW-0805">Transcription regulation</keyword>
<keyword evidence="5" id="KW-0804">Transcription</keyword>
<dbReference type="AlphaFoldDB" id="A0A8J2UF11"/>